<dbReference type="PANTHER" id="PTHR43046:SF14">
    <property type="entry name" value="MUTT_NUDIX FAMILY PROTEIN"/>
    <property type="match status" value="1"/>
</dbReference>
<dbReference type="PROSITE" id="PS51462">
    <property type="entry name" value="NUDIX"/>
    <property type="match status" value="1"/>
</dbReference>
<dbReference type="InterPro" id="IPR015797">
    <property type="entry name" value="NUDIX_hydrolase-like_dom_sf"/>
</dbReference>
<dbReference type="Gene3D" id="3.90.79.10">
    <property type="entry name" value="Nucleoside Triphosphate Pyrophosphohydrolase"/>
    <property type="match status" value="1"/>
</dbReference>
<dbReference type="SUPFAM" id="SSF55811">
    <property type="entry name" value="Nudix"/>
    <property type="match status" value="1"/>
</dbReference>
<dbReference type="GO" id="GO:0016787">
    <property type="term" value="F:hydrolase activity"/>
    <property type="evidence" value="ECO:0007669"/>
    <property type="project" value="UniProtKB-KW"/>
</dbReference>
<evidence type="ECO:0000256" key="3">
    <source>
        <dbReference type="ARBA" id="ARBA00022801"/>
    </source>
</evidence>
<accession>A0AAU3HV30</accession>
<feature type="domain" description="Nudix hydrolase" evidence="5">
    <location>
        <begin position="4"/>
        <end position="128"/>
    </location>
</feature>
<dbReference type="CDD" id="cd02883">
    <property type="entry name" value="NUDIX_Hydrolase"/>
    <property type="match status" value="1"/>
</dbReference>
<name>A0AAU3HV30_9ACTN</name>
<evidence type="ECO:0000256" key="4">
    <source>
        <dbReference type="RuleBase" id="RU003476"/>
    </source>
</evidence>
<comment type="cofactor">
    <cofactor evidence="1">
        <name>Mg(2+)</name>
        <dbReference type="ChEBI" id="CHEBI:18420"/>
    </cofactor>
</comment>
<evidence type="ECO:0000313" key="6">
    <source>
        <dbReference type="EMBL" id="WTZ08173.1"/>
    </source>
</evidence>
<dbReference type="InterPro" id="IPR020084">
    <property type="entry name" value="NUDIX_hydrolase_CS"/>
</dbReference>
<evidence type="ECO:0000259" key="5">
    <source>
        <dbReference type="PROSITE" id="PS51462"/>
    </source>
</evidence>
<comment type="similarity">
    <text evidence="2 4">Belongs to the Nudix hydrolase family.</text>
</comment>
<gene>
    <name evidence="6" type="ORF">OG699_09330</name>
</gene>
<reference evidence="6" key="1">
    <citation type="submission" date="2022-10" db="EMBL/GenBank/DDBJ databases">
        <title>The complete genomes of actinobacterial strains from the NBC collection.</title>
        <authorList>
            <person name="Joergensen T.S."/>
            <person name="Alvarez Arevalo M."/>
            <person name="Sterndorff E.B."/>
            <person name="Faurdal D."/>
            <person name="Vuksanovic O."/>
            <person name="Mourched A.-S."/>
            <person name="Charusanti P."/>
            <person name="Shaw S."/>
            <person name="Blin K."/>
            <person name="Weber T."/>
        </authorList>
    </citation>
    <scope>NUCLEOTIDE SEQUENCE</scope>
    <source>
        <strain evidence="6">NBC_01393</strain>
    </source>
</reference>
<protein>
    <submittedName>
        <fullName evidence="6">NUDIX hydrolase</fullName>
    </submittedName>
</protein>
<dbReference type="InterPro" id="IPR020476">
    <property type="entry name" value="Nudix_hydrolase"/>
</dbReference>
<organism evidence="6">
    <name type="scientific">Streptomyces sp. NBC_01393</name>
    <dbReference type="NCBI Taxonomy" id="2903851"/>
    <lineage>
        <taxon>Bacteria</taxon>
        <taxon>Bacillati</taxon>
        <taxon>Actinomycetota</taxon>
        <taxon>Actinomycetes</taxon>
        <taxon>Kitasatosporales</taxon>
        <taxon>Streptomycetaceae</taxon>
        <taxon>Streptomyces</taxon>
    </lineage>
</organism>
<dbReference type="EMBL" id="CP109546">
    <property type="protein sequence ID" value="WTZ08173.1"/>
    <property type="molecule type" value="Genomic_DNA"/>
</dbReference>
<dbReference type="PANTHER" id="PTHR43046">
    <property type="entry name" value="GDP-MANNOSE MANNOSYL HYDROLASE"/>
    <property type="match status" value="1"/>
</dbReference>
<dbReference type="AlphaFoldDB" id="A0AAU3HV30"/>
<keyword evidence="3 4" id="KW-0378">Hydrolase</keyword>
<evidence type="ECO:0000256" key="2">
    <source>
        <dbReference type="ARBA" id="ARBA00005582"/>
    </source>
</evidence>
<sequence length="133" mass="14218">MPADDATVAGAVVVHAGRVLMMRRSVPAGSVLWTFPSGKVEADESPADAAAREALEETGVTVEPGPLLGERVHPVTGWRVVYVACRLVSGEAWAASPREVAEVTWAQLGDLHRLVPDGVFEPVRKYLSDVLPH</sequence>
<proteinExistence type="inferred from homology"/>
<dbReference type="PRINTS" id="PR00502">
    <property type="entry name" value="NUDIXFAMILY"/>
</dbReference>
<dbReference type="Pfam" id="PF00293">
    <property type="entry name" value="NUDIX"/>
    <property type="match status" value="1"/>
</dbReference>
<dbReference type="InterPro" id="IPR000086">
    <property type="entry name" value="NUDIX_hydrolase_dom"/>
</dbReference>
<dbReference type="PROSITE" id="PS00893">
    <property type="entry name" value="NUDIX_BOX"/>
    <property type="match status" value="1"/>
</dbReference>
<evidence type="ECO:0000256" key="1">
    <source>
        <dbReference type="ARBA" id="ARBA00001946"/>
    </source>
</evidence>